<accession>A0ABT7YTE1</accession>
<name>A0ABT7YTE1_9ACTN</name>
<sequence length="137" mass="14209">MKRRIKSGAAMAGAAVIAGLGLTAGPAQAEGEFETEFMAGGCASGYVCGWQDTDYDGDKLVNWRVGGVGTTYEIGRSGDNAISSISNESSRALRLYANDGATGAYFCLGAGADVRNLSGLEPSRNNWIESIRVVSAC</sequence>
<reference evidence="2" key="1">
    <citation type="submission" date="2023-06" db="EMBL/GenBank/DDBJ databases">
        <title>Gycomyces niveus sp.nov., a novel actinomycete isolated from soil in Shouguang.</title>
        <authorList>
            <person name="Yang X."/>
            <person name="Zhao J."/>
        </authorList>
    </citation>
    <scope>NUCLEOTIDE SEQUENCE</scope>
    <source>
        <strain evidence="2">NEAU C2</strain>
    </source>
</reference>
<keyword evidence="3" id="KW-1185">Reference proteome</keyword>
<feature type="chain" id="PRO_5047335059" evidence="1">
    <location>
        <begin position="30"/>
        <end position="137"/>
    </location>
</feature>
<proteinExistence type="predicted"/>
<comment type="caution">
    <text evidence="2">The sequence shown here is derived from an EMBL/GenBank/DDBJ whole genome shotgun (WGS) entry which is preliminary data.</text>
</comment>
<keyword evidence="1" id="KW-0732">Signal</keyword>
<dbReference type="Proteomes" id="UP001171902">
    <property type="component" value="Unassembled WGS sequence"/>
</dbReference>
<organism evidence="2 3">
    <name type="scientific">Glycomyces tritici</name>
    <dbReference type="NCBI Taxonomy" id="2665176"/>
    <lineage>
        <taxon>Bacteria</taxon>
        <taxon>Bacillati</taxon>
        <taxon>Actinomycetota</taxon>
        <taxon>Actinomycetes</taxon>
        <taxon>Glycomycetales</taxon>
        <taxon>Glycomycetaceae</taxon>
        <taxon>Glycomyces</taxon>
    </lineage>
</organism>
<evidence type="ECO:0000256" key="1">
    <source>
        <dbReference type="SAM" id="SignalP"/>
    </source>
</evidence>
<dbReference type="EMBL" id="JAUEMJ010000006">
    <property type="protein sequence ID" value="MDN3241917.1"/>
    <property type="molecule type" value="Genomic_DNA"/>
</dbReference>
<protein>
    <submittedName>
        <fullName evidence="2">Peptidase inhibitor family I36 protein</fullName>
    </submittedName>
</protein>
<evidence type="ECO:0000313" key="3">
    <source>
        <dbReference type="Proteomes" id="UP001171902"/>
    </source>
</evidence>
<feature type="signal peptide" evidence="1">
    <location>
        <begin position="1"/>
        <end position="29"/>
    </location>
</feature>
<gene>
    <name evidence="2" type="ORF">QWI33_19495</name>
</gene>
<dbReference type="Pfam" id="PF03995">
    <property type="entry name" value="Inhibitor_I36"/>
    <property type="match status" value="1"/>
</dbReference>
<dbReference type="RefSeq" id="WP_289958822.1">
    <property type="nucleotide sequence ID" value="NZ_JAUEMJ010000006.1"/>
</dbReference>
<dbReference type="Gene3D" id="2.60.20.10">
    <property type="entry name" value="Crystallins"/>
    <property type="match status" value="1"/>
</dbReference>
<evidence type="ECO:0000313" key="2">
    <source>
        <dbReference type="EMBL" id="MDN3241917.1"/>
    </source>
</evidence>